<sequence>MSSPPNRSMNPTPASYGEWKGDNYCCEGQRMNCVKRSSRSLFVSASAFECFVYCASKHRRSTLDLSNASYHCCAAFPMQAMESLQWGKNGTVYLQIEEARTSRKITQHI</sequence>
<evidence type="ECO:0000313" key="2">
    <source>
        <dbReference type="Proteomes" id="UP000002059"/>
    </source>
</evidence>
<gene>
    <name evidence="1" type="ORF">PAAG_08286</name>
</gene>
<protein>
    <submittedName>
        <fullName evidence="1">Uncharacterized protein</fullName>
    </submittedName>
</protein>
<dbReference type="EMBL" id="KN294022">
    <property type="protein sequence ID" value="EEH38559.1"/>
    <property type="molecule type" value="Genomic_DNA"/>
</dbReference>
<proteinExistence type="predicted"/>
<reference evidence="1 2" key="1">
    <citation type="journal article" date="2011" name="PLoS Genet.">
        <title>Comparative genomic analysis of human fungal pathogens causing paracoccidioidomycosis.</title>
        <authorList>
            <person name="Desjardins C.A."/>
            <person name="Champion M.D."/>
            <person name="Holder J.W."/>
            <person name="Muszewska A."/>
            <person name="Goldberg J."/>
            <person name="Bailao A.M."/>
            <person name="Brigido M.M."/>
            <person name="Ferreira M.E."/>
            <person name="Garcia A.M."/>
            <person name="Grynberg M."/>
            <person name="Gujja S."/>
            <person name="Heiman D.I."/>
            <person name="Henn M.R."/>
            <person name="Kodira C.D."/>
            <person name="Leon-Narvaez H."/>
            <person name="Longo L.V."/>
            <person name="Ma L.J."/>
            <person name="Malavazi I."/>
            <person name="Matsuo A.L."/>
            <person name="Morais F.V."/>
            <person name="Pereira M."/>
            <person name="Rodriguez-Brito S."/>
            <person name="Sakthikumar S."/>
            <person name="Salem-Izacc S.M."/>
            <person name="Sykes S.M."/>
            <person name="Teixeira M.M."/>
            <person name="Vallejo M.C."/>
            <person name="Walter M.E."/>
            <person name="Yandava C."/>
            <person name="Young S."/>
            <person name="Zeng Q."/>
            <person name="Zucker J."/>
            <person name="Felipe M.S."/>
            <person name="Goldman G.H."/>
            <person name="Haas B.J."/>
            <person name="McEwen J.G."/>
            <person name="Nino-Vega G."/>
            <person name="Puccia R."/>
            <person name="San-Blas G."/>
            <person name="Soares C.M."/>
            <person name="Birren B.W."/>
            <person name="Cuomo C.A."/>
        </authorList>
    </citation>
    <scope>NUCLEOTIDE SEQUENCE [LARGE SCALE GENOMIC DNA]</scope>
    <source>
        <strain evidence="2">ATCC MYA-826 / Pb01</strain>
    </source>
</reference>
<dbReference type="KEGG" id="pbl:PAAG_08286"/>
<dbReference type="Proteomes" id="UP000002059">
    <property type="component" value="Partially assembled WGS sequence"/>
</dbReference>
<dbReference type="HOGENOM" id="CLU_2184749_0_0_1"/>
<dbReference type="GeneID" id="9093043"/>
<organism evidence="1 2">
    <name type="scientific">Paracoccidioides lutzii (strain ATCC MYA-826 / Pb01)</name>
    <name type="common">Paracoccidioides brasiliensis</name>
    <dbReference type="NCBI Taxonomy" id="502779"/>
    <lineage>
        <taxon>Eukaryota</taxon>
        <taxon>Fungi</taxon>
        <taxon>Dikarya</taxon>
        <taxon>Ascomycota</taxon>
        <taxon>Pezizomycotina</taxon>
        <taxon>Eurotiomycetes</taxon>
        <taxon>Eurotiomycetidae</taxon>
        <taxon>Onygenales</taxon>
        <taxon>Ajellomycetaceae</taxon>
        <taxon>Paracoccidioides</taxon>
    </lineage>
</organism>
<evidence type="ECO:0000313" key="1">
    <source>
        <dbReference type="EMBL" id="EEH38559.1"/>
    </source>
</evidence>
<dbReference type="VEuPathDB" id="FungiDB:PAAG_08286"/>
<dbReference type="RefSeq" id="XP_002789849.1">
    <property type="nucleotide sequence ID" value="XM_002789803.1"/>
</dbReference>
<keyword evidence="2" id="KW-1185">Reference proteome</keyword>
<dbReference type="AlphaFoldDB" id="C1HBZ5"/>
<accession>C1HBZ5</accession>
<name>C1HBZ5_PARBA</name>